<evidence type="ECO:0000256" key="2">
    <source>
        <dbReference type="ARBA" id="ARBA00022771"/>
    </source>
</evidence>
<dbReference type="PROSITE" id="PS01359">
    <property type="entry name" value="ZF_PHD_1"/>
    <property type="match status" value="1"/>
</dbReference>
<feature type="domain" description="Zinc finger PHD-type" evidence="4">
    <location>
        <begin position="587"/>
        <end position="633"/>
    </location>
</feature>
<dbReference type="EMBL" id="MCFA01000011">
    <property type="protein sequence ID" value="ORY17570.1"/>
    <property type="molecule type" value="Genomic_DNA"/>
</dbReference>
<evidence type="ECO:0000313" key="5">
    <source>
        <dbReference type="EMBL" id="ORY17570.1"/>
    </source>
</evidence>
<dbReference type="InterPro" id="IPR013083">
    <property type="entry name" value="Znf_RING/FYVE/PHD"/>
</dbReference>
<keyword evidence="2" id="KW-0863">Zinc-finger</keyword>
<keyword evidence="6" id="KW-1185">Reference proteome</keyword>
<protein>
    <recommendedName>
        <fullName evidence="4">Zinc finger PHD-type domain-containing protein</fullName>
    </recommendedName>
</protein>
<dbReference type="AlphaFoldDB" id="A0A1Y2A5F8"/>
<dbReference type="GO" id="GO:0008270">
    <property type="term" value="F:zinc ion binding"/>
    <property type="evidence" value="ECO:0007669"/>
    <property type="project" value="UniProtKB-KW"/>
</dbReference>
<accession>A0A1Y2A5F8</accession>
<dbReference type="STRING" id="1231657.A0A1Y2A5F8"/>
<name>A0A1Y2A5F8_9PLEO</name>
<evidence type="ECO:0000259" key="4">
    <source>
        <dbReference type="SMART" id="SM00249"/>
    </source>
</evidence>
<reference evidence="5 6" key="1">
    <citation type="submission" date="2016-07" db="EMBL/GenBank/DDBJ databases">
        <title>Pervasive Adenine N6-methylation of Active Genes in Fungi.</title>
        <authorList>
            <consortium name="DOE Joint Genome Institute"/>
            <person name="Mondo S.J."/>
            <person name="Dannebaum R.O."/>
            <person name="Kuo R.C."/>
            <person name="Labutti K."/>
            <person name="Haridas S."/>
            <person name="Kuo A."/>
            <person name="Salamov A."/>
            <person name="Ahrendt S.R."/>
            <person name="Lipzen A."/>
            <person name="Sullivan W."/>
            <person name="Andreopoulos W.B."/>
            <person name="Clum A."/>
            <person name="Lindquist E."/>
            <person name="Daum C."/>
            <person name="Ramamoorthy G.K."/>
            <person name="Gryganskyi A."/>
            <person name="Culley D."/>
            <person name="Magnuson J.K."/>
            <person name="James T.Y."/>
            <person name="O'Malley M.A."/>
            <person name="Stajich J.E."/>
            <person name="Spatafora J.W."/>
            <person name="Visel A."/>
            <person name="Grigoriev I.V."/>
        </authorList>
    </citation>
    <scope>NUCLEOTIDE SEQUENCE [LARGE SCALE GENOMIC DNA]</scope>
    <source>
        <strain evidence="5 6">CBS 115471</strain>
    </source>
</reference>
<keyword evidence="3" id="KW-0862">Zinc</keyword>
<organism evidence="5 6">
    <name type="scientific">Clohesyomyces aquaticus</name>
    <dbReference type="NCBI Taxonomy" id="1231657"/>
    <lineage>
        <taxon>Eukaryota</taxon>
        <taxon>Fungi</taxon>
        <taxon>Dikarya</taxon>
        <taxon>Ascomycota</taxon>
        <taxon>Pezizomycotina</taxon>
        <taxon>Dothideomycetes</taxon>
        <taxon>Pleosporomycetidae</taxon>
        <taxon>Pleosporales</taxon>
        <taxon>Lindgomycetaceae</taxon>
        <taxon>Clohesyomyces</taxon>
    </lineage>
</organism>
<evidence type="ECO:0000313" key="6">
    <source>
        <dbReference type="Proteomes" id="UP000193144"/>
    </source>
</evidence>
<sequence length="741" mass="85884">MAPKGTLQSYGIEIRKGQECNIVADCPKLAGLFQLILNIKQLNIDRFGGSVGEDHSIHPTPSIQREAELKLEAIELARACSDPKSHTDTEDEWVAAMKPIVFYRFDRKAEEIYTRNRHHYCFLCDKHFPFRSRPLLTNTSSRLYGQKMRGVYGDDKESHGADLCKLHSNISHFEISKVTYLEYEDEGVMTPDLTIGLLCWSGNWYPPPGSTNFNLEKTMTHRLVLPFKSETLKKHLKPLFSIPGKSVAEPPVTFPFAIWEAKKEGGESNPVVQNAVKVKMILNWQQELAKEAKIEWQPLAFHFVSVGSDWKLYACNIEAQPRRKSSYIFRLLWSGDCAEEASALQLLCLVDIIALWGQFQFKPFAGACIRSLQGHRPRRRVSWSRLAKKYKKDQKSIEAKHFRWLNFQQEFNQNPERGMFHLPRAGTLTSPEEIERQIEEGMRLFSLKDYFVPERDGFIWLSSLGLPSSEFMVLRINNEGSVLPPVLVYNSMDWESRDFLEILPKERKRMPAAVQTDFQYDREGTSVLQRCFDSDKGYCTNGDIQFCAFIPLEGHIRWIDRMYFRPLEDQLDIETLLVNVKIANEEWCTCKGPDEGNMIQCDSIKCLVGWYHKECAGLDDDYEAKDWICDGCKTDPSNILIDPDFNDEGVDENIVGRSDMRIQRARSLYRVWESHVWPDPLEIRRSFNRISAAIELGTRESDFRDTVKTLRNEECSRCWAILRDDPCRMTRVWPRFRATEE</sequence>
<dbReference type="InterPro" id="IPR001965">
    <property type="entry name" value="Znf_PHD"/>
</dbReference>
<dbReference type="Proteomes" id="UP000193144">
    <property type="component" value="Unassembled WGS sequence"/>
</dbReference>
<dbReference type="SMART" id="SM00249">
    <property type="entry name" value="PHD"/>
    <property type="match status" value="1"/>
</dbReference>
<evidence type="ECO:0000256" key="1">
    <source>
        <dbReference type="ARBA" id="ARBA00022723"/>
    </source>
</evidence>
<comment type="caution">
    <text evidence="5">The sequence shown here is derived from an EMBL/GenBank/DDBJ whole genome shotgun (WGS) entry which is preliminary data.</text>
</comment>
<dbReference type="InterPro" id="IPR011011">
    <property type="entry name" value="Znf_FYVE_PHD"/>
</dbReference>
<dbReference type="OrthoDB" id="3538597at2759"/>
<gene>
    <name evidence="5" type="ORF">BCR34DRAFT_555125</name>
</gene>
<evidence type="ECO:0000256" key="3">
    <source>
        <dbReference type="ARBA" id="ARBA00022833"/>
    </source>
</evidence>
<keyword evidence="1" id="KW-0479">Metal-binding</keyword>
<dbReference type="Gene3D" id="3.30.40.10">
    <property type="entry name" value="Zinc/RING finger domain, C3HC4 (zinc finger)"/>
    <property type="match status" value="1"/>
</dbReference>
<proteinExistence type="predicted"/>
<dbReference type="InterPro" id="IPR019786">
    <property type="entry name" value="Zinc_finger_PHD-type_CS"/>
</dbReference>
<dbReference type="SUPFAM" id="SSF57903">
    <property type="entry name" value="FYVE/PHD zinc finger"/>
    <property type="match status" value="1"/>
</dbReference>